<evidence type="ECO:0000313" key="9">
    <source>
        <dbReference type="Proteomes" id="UP000800036"/>
    </source>
</evidence>
<evidence type="ECO:0000256" key="6">
    <source>
        <dbReference type="SAM" id="Phobius"/>
    </source>
</evidence>
<dbReference type="AlphaFoldDB" id="A0A6A5VBM5"/>
<dbReference type="PANTHER" id="PTHR33048">
    <property type="entry name" value="PTH11-LIKE INTEGRAL MEMBRANE PROTEIN (AFU_ORTHOLOGUE AFUA_5G11245)"/>
    <property type="match status" value="1"/>
</dbReference>
<accession>A0A6A5VBM5</accession>
<name>A0A6A5VBM5_9PLEO</name>
<feature type="transmembrane region" description="Helical" evidence="6">
    <location>
        <begin position="210"/>
        <end position="229"/>
    </location>
</feature>
<evidence type="ECO:0000256" key="1">
    <source>
        <dbReference type="ARBA" id="ARBA00004141"/>
    </source>
</evidence>
<keyword evidence="4 6" id="KW-0472">Membrane</keyword>
<keyword evidence="2 6" id="KW-0812">Transmembrane</keyword>
<feature type="domain" description="Rhodopsin" evidence="7">
    <location>
        <begin position="32"/>
        <end position="271"/>
    </location>
</feature>
<feature type="transmembrane region" description="Helical" evidence="6">
    <location>
        <begin position="133"/>
        <end position="157"/>
    </location>
</feature>
<feature type="transmembrane region" description="Helical" evidence="6">
    <location>
        <begin position="177"/>
        <end position="198"/>
    </location>
</feature>
<keyword evidence="9" id="KW-1185">Reference proteome</keyword>
<keyword evidence="3 6" id="KW-1133">Transmembrane helix</keyword>
<sequence>MPLAVPIENGLQCSILISSAIALALVTATVGLRLLAKHQFKGWDAGDLCALGAFVANTALHVLLILLVKYGAFGFHVQEIYARFSPDNATFFFKGIMAFAMIWNVTVCFSKLSVLFMYATLFVQESLLRWGRYIGIFVITWNVADIIAALVICKPIARNWDLTVPGTCGSQPKFYTSMGVINIVTDVAILGLPLPYLFSLQMPLRRKIMATGMLTIGVGTWVITIYRQTTLRNLDFADMTHAGVLATVLSGLEPSVAIALACLPQMRTLFVRKKPASYGYSSYSSRDNMAVPRDGEWTIQLRSLDGDSKELHGIRVKTTWDVVSDKPEGRDEEAEK</sequence>
<feature type="transmembrane region" description="Helical" evidence="6">
    <location>
        <begin position="91"/>
        <end position="121"/>
    </location>
</feature>
<dbReference type="PANTHER" id="PTHR33048:SF57">
    <property type="entry name" value="INTEGRAL MEMBRANE PROTEIN-RELATED"/>
    <property type="match status" value="1"/>
</dbReference>
<dbReference type="Pfam" id="PF20684">
    <property type="entry name" value="Fung_rhodopsin"/>
    <property type="match status" value="1"/>
</dbReference>
<dbReference type="Proteomes" id="UP000800036">
    <property type="component" value="Unassembled WGS sequence"/>
</dbReference>
<feature type="transmembrane region" description="Helical" evidence="6">
    <location>
        <begin position="48"/>
        <end position="71"/>
    </location>
</feature>
<organism evidence="8 9">
    <name type="scientific">Bimuria novae-zelandiae CBS 107.79</name>
    <dbReference type="NCBI Taxonomy" id="1447943"/>
    <lineage>
        <taxon>Eukaryota</taxon>
        <taxon>Fungi</taxon>
        <taxon>Dikarya</taxon>
        <taxon>Ascomycota</taxon>
        <taxon>Pezizomycotina</taxon>
        <taxon>Dothideomycetes</taxon>
        <taxon>Pleosporomycetidae</taxon>
        <taxon>Pleosporales</taxon>
        <taxon>Massarineae</taxon>
        <taxon>Didymosphaeriaceae</taxon>
        <taxon>Bimuria</taxon>
    </lineage>
</organism>
<comment type="subcellular location">
    <subcellularLocation>
        <location evidence="1">Membrane</location>
        <topology evidence="1">Multi-pass membrane protein</topology>
    </subcellularLocation>
</comment>
<evidence type="ECO:0000256" key="2">
    <source>
        <dbReference type="ARBA" id="ARBA00022692"/>
    </source>
</evidence>
<dbReference type="OrthoDB" id="3934549at2759"/>
<dbReference type="InterPro" id="IPR052337">
    <property type="entry name" value="SAT4-like"/>
</dbReference>
<evidence type="ECO:0000259" key="7">
    <source>
        <dbReference type="Pfam" id="PF20684"/>
    </source>
</evidence>
<protein>
    <recommendedName>
        <fullName evidence="7">Rhodopsin domain-containing protein</fullName>
    </recommendedName>
</protein>
<gene>
    <name evidence="8" type="ORF">BU23DRAFT_598852</name>
</gene>
<comment type="similarity">
    <text evidence="5">Belongs to the SAT4 family.</text>
</comment>
<feature type="transmembrane region" description="Helical" evidence="6">
    <location>
        <begin position="15"/>
        <end position="36"/>
    </location>
</feature>
<dbReference type="GO" id="GO:0016020">
    <property type="term" value="C:membrane"/>
    <property type="evidence" value="ECO:0007669"/>
    <property type="project" value="UniProtKB-SubCell"/>
</dbReference>
<feature type="transmembrane region" description="Helical" evidence="6">
    <location>
        <begin position="241"/>
        <end position="263"/>
    </location>
</feature>
<evidence type="ECO:0000256" key="4">
    <source>
        <dbReference type="ARBA" id="ARBA00023136"/>
    </source>
</evidence>
<dbReference type="EMBL" id="ML976679">
    <property type="protein sequence ID" value="KAF1973739.1"/>
    <property type="molecule type" value="Genomic_DNA"/>
</dbReference>
<proteinExistence type="inferred from homology"/>
<dbReference type="InterPro" id="IPR049326">
    <property type="entry name" value="Rhodopsin_dom_fungi"/>
</dbReference>
<evidence type="ECO:0000256" key="3">
    <source>
        <dbReference type="ARBA" id="ARBA00022989"/>
    </source>
</evidence>
<reference evidence="8" key="1">
    <citation type="journal article" date="2020" name="Stud. Mycol.">
        <title>101 Dothideomycetes genomes: a test case for predicting lifestyles and emergence of pathogens.</title>
        <authorList>
            <person name="Haridas S."/>
            <person name="Albert R."/>
            <person name="Binder M."/>
            <person name="Bloem J."/>
            <person name="Labutti K."/>
            <person name="Salamov A."/>
            <person name="Andreopoulos B."/>
            <person name="Baker S."/>
            <person name="Barry K."/>
            <person name="Bills G."/>
            <person name="Bluhm B."/>
            <person name="Cannon C."/>
            <person name="Castanera R."/>
            <person name="Culley D."/>
            <person name="Daum C."/>
            <person name="Ezra D."/>
            <person name="Gonzalez J."/>
            <person name="Henrissat B."/>
            <person name="Kuo A."/>
            <person name="Liang C."/>
            <person name="Lipzen A."/>
            <person name="Lutzoni F."/>
            <person name="Magnuson J."/>
            <person name="Mondo S."/>
            <person name="Nolan M."/>
            <person name="Ohm R."/>
            <person name="Pangilinan J."/>
            <person name="Park H.-J."/>
            <person name="Ramirez L."/>
            <person name="Alfaro M."/>
            <person name="Sun H."/>
            <person name="Tritt A."/>
            <person name="Yoshinaga Y."/>
            <person name="Zwiers L.-H."/>
            <person name="Turgeon B."/>
            <person name="Goodwin S."/>
            <person name="Spatafora J."/>
            <person name="Crous P."/>
            <person name="Grigoriev I."/>
        </authorList>
    </citation>
    <scope>NUCLEOTIDE SEQUENCE</scope>
    <source>
        <strain evidence="8">CBS 107.79</strain>
    </source>
</reference>
<evidence type="ECO:0000313" key="8">
    <source>
        <dbReference type="EMBL" id="KAF1973739.1"/>
    </source>
</evidence>
<evidence type="ECO:0000256" key="5">
    <source>
        <dbReference type="ARBA" id="ARBA00038359"/>
    </source>
</evidence>